<evidence type="ECO:0000256" key="2">
    <source>
        <dbReference type="ARBA" id="ARBA00022801"/>
    </source>
</evidence>
<dbReference type="EMBL" id="JBBWWR010000013">
    <property type="protein sequence ID" value="KAK8956361.1"/>
    <property type="molecule type" value="Genomic_DNA"/>
</dbReference>
<evidence type="ECO:0000313" key="6">
    <source>
        <dbReference type="EMBL" id="KAK8956361.1"/>
    </source>
</evidence>
<evidence type="ECO:0000256" key="3">
    <source>
        <dbReference type="ARBA" id="ARBA00023295"/>
    </source>
</evidence>
<proteinExistence type="inferred from homology"/>
<name>A0ABR2M1L0_9ASPA</name>
<organism evidence="6 7">
    <name type="scientific">Platanthera guangdongensis</name>
    <dbReference type="NCBI Taxonomy" id="2320717"/>
    <lineage>
        <taxon>Eukaryota</taxon>
        <taxon>Viridiplantae</taxon>
        <taxon>Streptophyta</taxon>
        <taxon>Embryophyta</taxon>
        <taxon>Tracheophyta</taxon>
        <taxon>Spermatophyta</taxon>
        <taxon>Magnoliopsida</taxon>
        <taxon>Liliopsida</taxon>
        <taxon>Asparagales</taxon>
        <taxon>Orchidaceae</taxon>
        <taxon>Orchidoideae</taxon>
        <taxon>Orchideae</taxon>
        <taxon>Orchidinae</taxon>
        <taxon>Platanthera</taxon>
    </lineage>
</organism>
<dbReference type="InterPro" id="IPR001360">
    <property type="entry name" value="Glyco_hydro_1"/>
</dbReference>
<evidence type="ECO:0000256" key="4">
    <source>
        <dbReference type="RuleBase" id="RU003690"/>
    </source>
</evidence>
<sequence>MAGCGRPKGEDLREGGSSGLGSYRRRGKAEIAGCRRARWCTFRQPQNDGIMPFSAGRFKLSLTKHLSQILYRMSQLLLAYNNIAAPAGFNSCGRSSVAAAPNKKRRPVFCSAENTKPAESITLNASPYNPYVSNAHAGFPPGFLFGAASSAYQVEGATTVGGRGPCIWDTFCADYPDKIADKSNGDPGAGSYYYYKRDVQLLKELGANVYRFSISWSRLLPTGHGEPNPEAIQYYKNLINELKQNALDKEYGSFLSDKIVEDYKHFADVCFKHFGDEVKLWISLNEPLTYCNGGYSLGLFAPGRCTPGLTVGGQSFVCPAGDSLTEPYIVGHNLLKAHAEVVKLYRENYQATQHGKIGITLVSNWFVPYTDSPLNKEAQKRALEFNLGWFMDPLKFGDYPFSMKSLVRDRLPQFSKEESEKLRNSYDFIGLNYYTSLYAKNKGFQLDYKPTVYADDMRVDTPGVMQVKNKELLLTKNEELMDTYREQYQSMHLHELVEAMRLGVKLKGYFVWSLQDSFEWNSGYTSKFGLTYVNNGPDVPYTDLVKEPKDSFHWYKWFISIAKVKKYFWSDGRAVPLVGGKGEKLDDEEVEEVVEEQEAEISPTPTRVSAVH</sequence>
<dbReference type="InterPro" id="IPR017853">
    <property type="entry name" value="GH"/>
</dbReference>
<dbReference type="Proteomes" id="UP001412067">
    <property type="component" value="Unassembled WGS sequence"/>
</dbReference>
<comment type="caution">
    <text evidence="6">The sequence shown here is derived from an EMBL/GenBank/DDBJ whole genome shotgun (WGS) entry which is preliminary data.</text>
</comment>
<protein>
    <submittedName>
        <fullName evidence="6">Beta-glucosidase 13</fullName>
    </submittedName>
</protein>
<dbReference type="SUPFAM" id="SSF51445">
    <property type="entry name" value="(Trans)glycosidases"/>
    <property type="match status" value="1"/>
</dbReference>
<comment type="similarity">
    <text evidence="1 4">Belongs to the glycosyl hydrolase 1 family.</text>
</comment>
<dbReference type="PANTHER" id="PTHR10353">
    <property type="entry name" value="GLYCOSYL HYDROLASE"/>
    <property type="match status" value="1"/>
</dbReference>
<keyword evidence="3" id="KW-0326">Glycosidase</keyword>
<evidence type="ECO:0000256" key="5">
    <source>
        <dbReference type="SAM" id="MobiDB-lite"/>
    </source>
</evidence>
<evidence type="ECO:0000256" key="1">
    <source>
        <dbReference type="ARBA" id="ARBA00010838"/>
    </source>
</evidence>
<accession>A0ABR2M1L0</accession>
<gene>
    <name evidence="6" type="primary">BGLU13</name>
    <name evidence="6" type="ORF">KSP40_PGU002495</name>
</gene>
<keyword evidence="7" id="KW-1185">Reference proteome</keyword>
<dbReference type="PANTHER" id="PTHR10353:SF137">
    <property type="entry name" value="MYROSINASE 3-RELATED"/>
    <property type="match status" value="1"/>
</dbReference>
<dbReference type="PRINTS" id="PR00131">
    <property type="entry name" value="GLHYDRLASE1"/>
</dbReference>
<dbReference type="Gene3D" id="3.20.20.80">
    <property type="entry name" value="Glycosidases"/>
    <property type="match status" value="1"/>
</dbReference>
<dbReference type="InterPro" id="IPR033132">
    <property type="entry name" value="GH_1_N_CS"/>
</dbReference>
<feature type="region of interest" description="Disordered" evidence="5">
    <location>
        <begin position="1"/>
        <end position="21"/>
    </location>
</feature>
<evidence type="ECO:0000313" key="7">
    <source>
        <dbReference type="Proteomes" id="UP001412067"/>
    </source>
</evidence>
<dbReference type="Pfam" id="PF00232">
    <property type="entry name" value="Glyco_hydro_1"/>
    <property type="match status" value="2"/>
</dbReference>
<keyword evidence="2" id="KW-0378">Hydrolase</keyword>
<reference evidence="6 7" key="1">
    <citation type="journal article" date="2022" name="Nat. Plants">
        <title>Genomes of leafy and leafless Platanthera orchids illuminate the evolution of mycoheterotrophy.</title>
        <authorList>
            <person name="Li M.H."/>
            <person name="Liu K.W."/>
            <person name="Li Z."/>
            <person name="Lu H.C."/>
            <person name="Ye Q.L."/>
            <person name="Zhang D."/>
            <person name="Wang J.Y."/>
            <person name="Li Y.F."/>
            <person name="Zhong Z.M."/>
            <person name="Liu X."/>
            <person name="Yu X."/>
            <person name="Liu D.K."/>
            <person name="Tu X.D."/>
            <person name="Liu B."/>
            <person name="Hao Y."/>
            <person name="Liao X.Y."/>
            <person name="Jiang Y.T."/>
            <person name="Sun W.H."/>
            <person name="Chen J."/>
            <person name="Chen Y.Q."/>
            <person name="Ai Y."/>
            <person name="Zhai J.W."/>
            <person name="Wu S.S."/>
            <person name="Zhou Z."/>
            <person name="Hsiao Y.Y."/>
            <person name="Wu W.L."/>
            <person name="Chen Y.Y."/>
            <person name="Lin Y.F."/>
            <person name="Hsu J.L."/>
            <person name="Li C.Y."/>
            <person name="Wang Z.W."/>
            <person name="Zhao X."/>
            <person name="Zhong W.Y."/>
            <person name="Ma X.K."/>
            <person name="Ma L."/>
            <person name="Huang J."/>
            <person name="Chen G.Z."/>
            <person name="Huang M.Z."/>
            <person name="Huang L."/>
            <person name="Peng D.H."/>
            <person name="Luo Y.B."/>
            <person name="Zou S.Q."/>
            <person name="Chen S.P."/>
            <person name="Lan S."/>
            <person name="Tsai W.C."/>
            <person name="Van de Peer Y."/>
            <person name="Liu Z.J."/>
        </authorList>
    </citation>
    <scope>NUCLEOTIDE SEQUENCE [LARGE SCALE GENOMIC DNA]</scope>
    <source>
        <strain evidence="6">Lor288</strain>
    </source>
</reference>
<dbReference type="PROSITE" id="PS00653">
    <property type="entry name" value="GLYCOSYL_HYDROL_F1_2"/>
    <property type="match status" value="1"/>
</dbReference>